<evidence type="ECO:0000313" key="1">
    <source>
        <dbReference type="EMBL" id="CAI9618480.1"/>
    </source>
</evidence>
<gene>
    <name evidence="1" type="ORF">SPARVUS_LOCUS15689628</name>
</gene>
<name>A0ABN9HDP0_9NEOB</name>
<feature type="non-terminal residue" evidence="1">
    <location>
        <position position="1"/>
    </location>
</feature>
<protein>
    <submittedName>
        <fullName evidence="1">Uncharacterized protein</fullName>
    </submittedName>
</protein>
<dbReference type="Proteomes" id="UP001162483">
    <property type="component" value="Unassembled WGS sequence"/>
</dbReference>
<keyword evidence="2" id="KW-1185">Reference proteome</keyword>
<evidence type="ECO:0000313" key="2">
    <source>
        <dbReference type="Proteomes" id="UP001162483"/>
    </source>
</evidence>
<accession>A0ABN9HDP0</accession>
<comment type="caution">
    <text evidence="1">The sequence shown here is derived from an EMBL/GenBank/DDBJ whole genome shotgun (WGS) entry which is preliminary data.</text>
</comment>
<organism evidence="1 2">
    <name type="scientific">Staurois parvus</name>
    <dbReference type="NCBI Taxonomy" id="386267"/>
    <lineage>
        <taxon>Eukaryota</taxon>
        <taxon>Metazoa</taxon>
        <taxon>Chordata</taxon>
        <taxon>Craniata</taxon>
        <taxon>Vertebrata</taxon>
        <taxon>Euteleostomi</taxon>
        <taxon>Amphibia</taxon>
        <taxon>Batrachia</taxon>
        <taxon>Anura</taxon>
        <taxon>Neobatrachia</taxon>
        <taxon>Ranoidea</taxon>
        <taxon>Ranidae</taxon>
        <taxon>Staurois</taxon>
    </lineage>
</organism>
<reference evidence="1" key="1">
    <citation type="submission" date="2023-05" db="EMBL/GenBank/DDBJ databases">
        <authorList>
            <person name="Stuckert A."/>
        </authorList>
    </citation>
    <scope>NUCLEOTIDE SEQUENCE</scope>
</reference>
<sequence>TVSAVCTDHQCPELFLLCALTTRVLNCPCCLCALTTRVLNCPCCAPRPPVS</sequence>
<dbReference type="EMBL" id="CATNWA010020460">
    <property type="protein sequence ID" value="CAI9618480.1"/>
    <property type="molecule type" value="Genomic_DNA"/>
</dbReference>
<proteinExistence type="predicted"/>